<dbReference type="Proteomes" id="UP000000821">
    <property type="component" value="Chromosome"/>
</dbReference>
<reference evidence="1 2" key="1">
    <citation type="journal article" date="2002" name="Proc. Natl. Acad. Sci. U.S.A.">
        <title>Complete genome sequence and comparative genomic analysis of an emerging human pathogen, serotype V Streptococcus agalactiae.</title>
        <authorList>
            <person name="Tettelin H."/>
            <person name="Masignani V."/>
            <person name="Cieslewicz M.J."/>
            <person name="Eisen J.A."/>
            <person name="Peterson S."/>
            <person name="Wessels M.R."/>
            <person name="Paulsen I.T."/>
            <person name="Nelson K.E."/>
            <person name="Margarit I."/>
            <person name="Read T.D."/>
            <person name="Madoff L.C."/>
            <person name="Wolf A.M."/>
            <person name="Beanan M.J."/>
            <person name="Brinkac L.M."/>
            <person name="Daugherty S.C."/>
            <person name="DeBoy R.T."/>
            <person name="Durkin S."/>
            <person name="Kolonay J.F."/>
            <person name="Umayam L.A."/>
            <person name="Madupu R."/>
            <person name="Lewis M.R."/>
            <person name="Radune D."/>
            <person name="Fedorova N.B."/>
            <person name="Scanlan D."/>
            <person name="Khouri H."/>
            <person name="Mulligan S."/>
            <person name="Carty H.A."/>
            <person name="Cline R.T."/>
            <person name="Gill J."/>
            <person name="Scarselli M."/>
            <person name="Mora M."/>
            <person name="Iacobini E.T."/>
            <person name="Brettoni C."/>
            <person name="Galli G."/>
            <person name="Mariani M."/>
            <person name="Vegni F."/>
            <person name="Maione D."/>
            <person name="Rinaudo D."/>
            <person name="Rappuoli R."/>
            <person name="Telford J.L."/>
            <person name="Kasper D.L."/>
            <person name="Grandi G."/>
            <person name="Fraser C.M."/>
        </authorList>
    </citation>
    <scope>NUCLEOTIDE SEQUENCE [LARGE SCALE GENOMIC DNA]</scope>
    <source>
        <strain evidence="2">ATCC BAA-611 / 2603 V/R</strain>
    </source>
</reference>
<gene>
    <name evidence="1" type="ordered locus">SAG1245</name>
</gene>
<protein>
    <submittedName>
        <fullName evidence="1">Uncharacterized protein</fullName>
    </submittedName>
</protein>
<evidence type="ECO:0000313" key="1">
    <source>
        <dbReference type="EMBL" id="AAN00120.1"/>
    </source>
</evidence>
<dbReference type="KEGG" id="sag:SAG1245"/>
<dbReference type="AlphaFoldDB" id="Q8DZ72"/>
<accession>Q8DZ72</accession>
<sequence length="38" mass="4434">MKKSIYPDFKSEALSNPKLYQIHFLKLLIGLPFLKSPK</sequence>
<dbReference type="EMBL" id="AE009948">
    <property type="protein sequence ID" value="AAN00120.1"/>
    <property type="molecule type" value="Genomic_DNA"/>
</dbReference>
<name>Q8DZ72_STRA5</name>
<keyword evidence="2" id="KW-1185">Reference proteome</keyword>
<proteinExistence type="predicted"/>
<dbReference type="HOGENOM" id="CLU_3333310_0_0_9"/>
<organism evidence="1 2">
    <name type="scientific">Streptococcus agalactiae serotype V (strain ATCC BAA-611 / 2603 V/R)</name>
    <dbReference type="NCBI Taxonomy" id="208435"/>
    <lineage>
        <taxon>Bacteria</taxon>
        <taxon>Bacillati</taxon>
        <taxon>Bacillota</taxon>
        <taxon>Bacilli</taxon>
        <taxon>Lactobacillales</taxon>
        <taxon>Streptococcaceae</taxon>
        <taxon>Streptococcus</taxon>
    </lineage>
</organism>
<evidence type="ECO:0000313" key="2">
    <source>
        <dbReference type="Proteomes" id="UP000000821"/>
    </source>
</evidence>